<dbReference type="Pfam" id="PF09997">
    <property type="entry name" value="DUF2238"/>
    <property type="match status" value="1"/>
</dbReference>
<reference evidence="2 3" key="1">
    <citation type="journal article" date="2017" name="Int. J. Syst. Evol. Microbiol.">
        <title>Pseudokineococcus basanitobsidens sp. nov., isolated from volcanic rock.</title>
        <authorList>
            <person name="Lee D.W."/>
            <person name="Park M.Y."/>
            <person name="Kim J.J."/>
            <person name="Kim B.S."/>
        </authorList>
    </citation>
    <scope>NUCLEOTIDE SEQUENCE [LARGE SCALE GENOMIC DNA]</scope>
    <source>
        <strain evidence="2 3">DSM 103726</strain>
    </source>
</reference>
<gene>
    <name evidence="2" type="ORF">WDZ17_01445</name>
</gene>
<keyword evidence="1" id="KW-0472">Membrane</keyword>
<feature type="transmembrane region" description="Helical" evidence="1">
    <location>
        <begin position="43"/>
        <end position="60"/>
    </location>
</feature>
<keyword evidence="1" id="KW-1133">Transmembrane helix</keyword>
<organism evidence="2 3">
    <name type="scientific">Pseudokineococcus basanitobsidens</name>
    <dbReference type="NCBI Taxonomy" id="1926649"/>
    <lineage>
        <taxon>Bacteria</taxon>
        <taxon>Bacillati</taxon>
        <taxon>Actinomycetota</taxon>
        <taxon>Actinomycetes</taxon>
        <taxon>Kineosporiales</taxon>
        <taxon>Kineosporiaceae</taxon>
        <taxon>Pseudokineococcus</taxon>
    </lineage>
</organism>
<proteinExistence type="predicted"/>
<protein>
    <recommendedName>
        <fullName evidence="4">VanZ like protein</fullName>
    </recommendedName>
</protein>
<comment type="caution">
    <text evidence="2">The sequence shown here is derived from an EMBL/GenBank/DDBJ whole genome shotgun (WGS) entry which is preliminary data.</text>
</comment>
<name>A0ABU8RFZ2_9ACTN</name>
<keyword evidence="1" id="KW-0812">Transmembrane</keyword>
<dbReference type="RefSeq" id="WP_339573350.1">
    <property type="nucleotide sequence ID" value="NZ_JBBIAA010000001.1"/>
</dbReference>
<evidence type="ECO:0000313" key="2">
    <source>
        <dbReference type="EMBL" id="MEJ5943960.1"/>
    </source>
</evidence>
<evidence type="ECO:0000256" key="1">
    <source>
        <dbReference type="SAM" id="Phobius"/>
    </source>
</evidence>
<evidence type="ECO:0008006" key="4">
    <source>
        <dbReference type="Google" id="ProtNLM"/>
    </source>
</evidence>
<feature type="transmembrane region" description="Helical" evidence="1">
    <location>
        <begin position="12"/>
        <end position="31"/>
    </location>
</feature>
<feature type="transmembrane region" description="Helical" evidence="1">
    <location>
        <begin position="127"/>
        <end position="147"/>
    </location>
</feature>
<sequence>MTTDRRVLVADLAVKVVVLGLLALALAFPGWERFSDKAMTGRAVVYPLGLLLVPVAWALVRRRARRAVRFPALADLLVSLPWAVDLVGNALDLFDAVVWFDDAAHLVNWGLLAAGLALVLPRSLPTWVRVLLGAGCGCLAALVWEVGEYATFVRGGPEEATAYADTLGDMVLGTTGALLASLLVAALVARRPEVARGDRPLARS</sequence>
<dbReference type="Proteomes" id="UP001387100">
    <property type="component" value="Unassembled WGS sequence"/>
</dbReference>
<dbReference type="EMBL" id="JBBIAA010000001">
    <property type="protein sequence ID" value="MEJ5943960.1"/>
    <property type="molecule type" value="Genomic_DNA"/>
</dbReference>
<feature type="transmembrane region" description="Helical" evidence="1">
    <location>
        <begin position="167"/>
        <end position="189"/>
    </location>
</feature>
<evidence type="ECO:0000313" key="3">
    <source>
        <dbReference type="Proteomes" id="UP001387100"/>
    </source>
</evidence>
<accession>A0ABU8RFZ2</accession>
<dbReference type="InterPro" id="IPR014509">
    <property type="entry name" value="YjdF-like"/>
</dbReference>
<keyword evidence="3" id="KW-1185">Reference proteome</keyword>